<comment type="caution">
    <text evidence="1">The sequence shown here is derived from an EMBL/GenBank/DDBJ whole genome shotgun (WGS) entry which is preliminary data.</text>
</comment>
<accession>A0AAV3PCU6</accession>
<organism evidence="1 2">
    <name type="scientific">Lithospermum erythrorhizon</name>
    <name type="common">Purple gromwell</name>
    <name type="synonym">Lithospermum officinale var. erythrorhizon</name>
    <dbReference type="NCBI Taxonomy" id="34254"/>
    <lineage>
        <taxon>Eukaryota</taxon>
        <taxon>Viridiplantae</taxon>
        <taxon>Streptophyta</taxon>
        <taxon>Embryophyta</taxon>
        <taxon>Tracheophyta</taxon>
        <taxon>Spermatophyta</taxon>
        <taxon>Magnoliopsida</taxon>
        <taxon>eudicotyledons</taxon>
        <taxon>Gunneridae</taxon>
        <taxon>Pentapetalae</taxon>
        <taxon>asterids</taxon>
        <taxon>lamiids</taxon>
        <taxon>Boraginales</taxon>
        <taxon>Boraginaceae</taxon>
        <taxon>Boraginoideae</taxon>
        <taxon>Lithospermeae</taxon>
        <taxon>Lithospermum</taxon>
    </lineage>
</organism>
<dbReference type="Proteomes" id="UP001454036">
    <property type="component" value="Unassembled WGS sequence"/>
</dbReference>
<reference evidence="1 2" key="1">
    <citation type="submission" date="2024-01" db="EMBL/GenBank/DDBJ databases">
        <title>The complete chloroplast genome sequence of Lithospermum erythrorhizon: insights into the phylogenetic relationship among Boraginaceae species and the maternal lineages of purple gromwells.</title>
        <authorList>
            <person name="Okada T."/>
            <person name="Watanabe K."/>
        </authorList>
    </citation>
    <scope>NUCLEOTIDE SEQUENCE [LARGE SCALE GENOMIC DNA]</scope>
</reference>
<evidence type="ECO:0000313" key="1">
    <source>
        <dbReference type="EMBL" id="GAA0149048.1"/>
    </source>
</evidence>
<keyword evidence="2" id="KW-1185">Reference proteome</keyword>
<gene>
    <name evidence="1" type="ORF">LIER_08320</name>
</gene>
<dbReference type="AlphaFoldDB" id="A0AAV3PCU6"/>
<protein>
    <submittedName>
        <fullName evidence="1">Uncharacterized protein</fullName>
    </submittedName>
</protein>
<name>A0AAV3PCU6_LITER</name>
<dbReference type="EMBL" id="BAABME010001341">
    <property type="protein sequence ID" value="GAA0149048.1"/>
    <property type="molecule type" value="Genomic_DNA"/>
</dbReference>
<proteinExistence type="predicted"/>
<evidence type="ECO:0000313" key="2">
    <source>
        <dbReference type="Proteomes" id="UP001454036"/>
    </source>
</evidence>
<sequence length="111" mass="12625">MLYHGKPGKTSPSRWHKFWFLAKDAFSDEICTTFYTVHTTLEYEESPKLEVGLKKLEDGFPENLALDIFYDLDVLIKVGLSKGIDNFPDLDLGIGSLTRYWSQPPLLGQGL</sequence>